<comment type="caution">
    <text evidence="1">The sequence shown here is derived from an EMBL/GenBank/DDBJ whole genome shotgun (WGS) entry which is preliminary data.</text>
</comment>
<dbReference type="PANTHER" id="PTHR42937">
    <property type="match status" value="1"/>
</dbReference>
<gene>
    <name evidence="1" type="ORF">FHS77_001990</name>
</gene>
<dbReference type="Gene3D" id="3.40.50.1100">
    <property type="match status" value="1"/>
</dbReference>
<accession>A0A841LT64</accession>
<reference evidence="1 2" key="1">
    <citation type="submission" date="2020-08" db="EMBL/GenBank/DDBJ databases">
        <title>Genomic Encyclopedia of Type Strains, Phase IV (KMG-IV): sequencing the most valuable type-strain genomes for metagenomic binning, comparative biology and taxonomic classification.</title>
        <authorList>
            <person name="Goeker M."/>
        </authorList>
    </citation>
    <scope>NUCLEOTIDE SEQUENCE [LARGE SCALE GENOMIC DNA]</scope>
    <source>
        <strain evidence="1 2">DSM 22336</strain>
    </source>
</reference>
<proteinExistence type="predicted"/>
<dbReference type="InterPro" id="IPR036052">
    <property type="entry name" value="TrpB-like_PALP_sf"/>
</dbReference>
<dbReference type="AlphaFoldDB" id="A0A841LT64"/>
<dbReference type="PANTHER" id="PTHR42937:SF1">
    <property type="entry name" value="DIAMINOPROPIONATE AMMONIA-LYASE"/>
    <property type="match status" value="1"/>
</dbReference>
<evidence type="ECO:0000313" key="1">
    <source>
        <dbReference type="EMBL" id="MBB6261435.1"/>
    </source>
</evidence>
<evidence type="ECO:0000313" key="2">
    <source>
        <dbReference type="Proteomes" id="UP000555393"/>
    </source>
</evidence>
<dbReference type="Proteomes" id="UP000555393">
    <property type="component" value="Unassembled WGS sequence"/>
</dbReference>
<sequence length="85" mass="9158">MAELKNLAQRLGLDKEFFKDEGGHYGLSSVKALGGAYAVARVVHTYVEEKPGRKIAPPELTSDECKKVASELTICCAIDGNYGQA</sequence>
<keyword evidence="2" id="KW-1185">Reference proteome</keyword>
<organism evidence="1 2">
    <name type="scientific">Paenochrobactrum gallinarii</name>
    <dbReference type="NCBI Taxonomy" id="643673"/>
    <lineage>
        <taxon>Bacteria</taxon>
        <taxon>Pseudomonadati</taxon>
        <taxon>Pseudomonadota</taxon>
        <taxon>Alphaproteobacteria</taxon>
        <taxon>Hyphomicrobiales</taxon>
        <taxon>Brucellaceae</taxon>
        <taxon>Paenochrobactrum</taxon>
    </lineage>
</organism>
<name>A0A841LT64_9HYPH</name>
<dbReference type="EMBL" id="JACIIU010000008">
    <property type="protein sequence ID" value="MBB6261435.1"/>
    <property type="molecule type" value="Genomic_DNA"/>
</dbReference>
<dbReference type="RefSeq" id="WP_184222793.1">
    <property type="nucleotide sequence ID" value="NZ_JACIIU010000008.1"/>
</dbReference>
<protein>
    <submittedName>
        <fullName evidence="1">Uncharacterized protein</fullName>
    </submittedName>
</protein>